<name>A0A915IK05_ROMCU</name>
<dbReference type="AlphaFoldDB" id="A0A915IK05"/>
<dbReference type="WBParaSite" id="nRc.2.0.1.t14199-RA">
    <property type="protein sequence ID" value="nRc.2.0.1.t14199-RA"/>
    <property type="gene ID" value="nRc.2.0.1.g14199"/>
</dbReference>
<dbReference type="Proteomes" id="UP000887565">
    <property type="component" value="Unplaced"/>
</dbReference>
<reference evidence="2" key="1">
    <citation type="submission" date="2022-11" db="UniProtKB">
        <authorList>
            <consortium name="WormBaseParasite"/>
        </authorList>
    </citation>
    <scope>IDENTIFICATION</scope>
</reference>
<keyword evidence="1" id="KW-1185">Reference proteome</keyword>
<organism evidence="1 2">
    <name type="scientific">Romanomermis culicivorax</name>
    <name type="common">Nematode worm</name>
    <dbReference type="NCBI Taxonomy" id="13658"/>
    <lineage>
        <taxon>Eukaryota</taxon>
        <taxon>Metazoa</taxon>
        <taxon>Ecdysozoa</taxon>
        <taxon>Nematoda</taxon>
        <taxon>Enoplea</taxon>
        <taxon>Dorylaimia</taxon>
        <taxon>Mermithida</taxon>
        <taxon>Mermithoidea</taxon>
        <taxon>Mermithidae</taxon>
        <taxon>Romanomermis</taxon>
    </lineage>
</organism>
<evidence type="ECO:0000313" key="1">
    <source>
        <dbReference type="Proteomes" id="UP000887565"/>
    </source>
</evidence>
<sequence>MRYMTQKVTDFENNLIIILVIYYSTVYDLEKIRTYVANTLRSNIAYIKKIYSFRDHWRNDIFKVSVMVLAKEEIRQRDVAYLQNVVLTDCAKATNLSKPEIDAIERQYKSDVDLHKKTVDDNSQLNPAPMKSTDNLEQKIFDVLKKYWKADDGGITDWPGFKLVDFQ</sequence>
<protein>
    <submittedName>
        <fullName evidence="2">Uncharacterized protein</fullName>
    </submittedName>
</protein>
<evidence type="ECO:0000313" key="2">
    <source>
        <dbReference type="WBParaSite" id="nRc.2.0.1.t14199-RA"/>
    </source>
</evidence>
<proteinExistence type="predicted"/>
<accession>A0A915IK05</accession>